<keyword evidence="6" id="KW-1185">Reference proteome</keyword>
<dbReference type="PROSITE" id="PS50088">
    <property type="entry name" value="ANK_REPEAT"/>
    <property type="match status" value="6"/>
</dbReference>
<feature type="repeat" description="ANK" evidence="3">
    <location>
        <begin position="90"/>
        <end position="122"/>
    </location>
</feature>
<feature type="repeat" description="ANK" evidence="3">
    <location>
        <begin position="330"/>
        <end position="362"/>
    </location>
</feature>
<dbReference type="OrthoDB" id="2575953at2"/>
<feature type="chain" id="PRO_5022788542" evidence="4">
    <location>
        <begin position="19"/>
        <end position="494"/>
    </location>
</feature>
<dbReference type="PROSITE" id="PS50297">
    <property type="entry name" value="ANK_REP_REGION"/>
    <property type="match status" value="4"/>
</dbReference>
<dbReference type="Pfam" id="PF13606">
    <property type="entry name" value="Ank_3"/>
    <property type="match status" value="1"/>
</dbReference>
<dbReference type="SMART" id="SM00248">
    <property type="entry name" value="ANK"/>
    <property type="match status" value="11"/>
</dbReference>
<reference evidence="5 6" key="1">
    <citation type="submission" date="2019-05" db="EMBL/GenBank/DDBJ databases">
        <title>Algicella ahnfeltiae gen. nov., sp. nov., a novel marine bacterium of the family Flavobacteriaceae isolated from a red alga.</title>
        <authorList>
            <person name="Nedashkovskaya O.I."/>
            <person name="Kukhlevskiy A.D."/>
            <person name="Kim S.-G."/>
            <person name="Zhukova N.V."/>
            <person name="Mikhailov V.V."/>
        </authorList>
    </citation>
    <scope>NUCLEOTIDE SEQUENCE [LARGE SCALE GENOMIC DNA]</scope>
    <source>
        <strain evidence="5 6">10Alg115</strain>
    </source>
</reference>
<dbReference type="PANTHER" id="PTHR24198:SF165">
    <property type="entry name" value="ANKYRIN REPEAT-CONTAINING PROTEIN-RELATED"/>
    <property type="match status" value="1"/>
</dbReference>
<feature type="repeat" description="ANK" evidence="3">
    <location>
        <begin position="123"/>
        <end position="157"/>
    </location>
</feature>
<organism evidence="5 6">
    <name type="scientific">Aureibaculum algae</name>
    <dbReference type="NCBI Taxonomy" id="2584122"/>
    <lineage>
        <taxon>Bacteria</taxon>
        <taxon>Pseudomonadati</taxon>
        <taxon>Bacteroidota</taxon>
        <taxon>Flavobacteriia</taxon>
        <taxon>Flavobacteriales</taxon>
        <taxon>Flavobacteriaceae</taxon>
        <taxon>Aureibaculum</taxon>
    </lineage>
</organism>
<keyword evidence="2 3" id="KW-0040">ANK repeat</keyword>
<gene>
    <name evidence="5" type="ORF">FF125_01070</name>
</gene>
<dbReference type="EMBL" id="CP040749">
    <property type="protein sequence ID" value="QCX37095.1"/>
    <property type="molecule type" value="Genomic_DNA"/>
</dbReference>
<dbReference type="Pfam" id="PF12796">
    <property type="entry name" value="Ank_2"/>
    <property type="match status" value="2"/>
</dbReference>
<dbReference type="SUPFAM" id="SSF48403">
    <property type="entry name" value="Ankyrin repeat"/>
    <property type="match status" value="2"/>
</dbReference>
<feature type="repeat" description="ANK" evidence="3">
    <location>
        <begin position="297"/>
        <end position="329"/>
    </location>
</feature>
<proteinExistence type="predicted"/>
<feature type="signal peptide" evidence="4">
    <location>
        <begin position="1"/>
        <end position="18"/>
    </location>
</feature>
<dbReference type="Pfam" id="PF13637">
    <property type="entry name" value="Ank_4"/>
    <property type="match status" value="1"/>
</dbReference>
<feature type="repeat" description="ANK" evidence="3">
    <location>
        <begin position="436"/>
        <end position="469"/>
    </location>
</feature>
<dbReference type="InterPro" id="IPR002110">
    <property type="entry name" value="Ankyrin_rpt"/>
</dbReference>
<dbReference type="PANTHER" id="PTHR24198">
    <property type="entry name" value="ANKYRIN REPEAT AND PROTEIN KINASE DOMAIN-CONTAINING PROTEIN"/>
    <property type="match status" value="1"/>
</dbReference>
<dbReference type="AlphaFoldDB" id="A0A5B7TLD4"/>
<dbReference type="InterPro" id="IPR036770">
    <property type="entry name" value="Ankyrin_rpt-contain_sf"/>
</dbReference>
<keyword evidence="4" id="KW-0732">Signal</keyword>
<dbReference type="RefSeq" id="WP_138948052.1">
    <property type="nucleotide sequence ID" value="NZ_CP040749.1"/>
</dbReference>
<dbReference type="KEGG" id="fbe:FF125_01070"/>
<name>A0A5B7TLD4_9FLAO</name>
<dbReference type="Gene3D" id="1.25.40.20">
    <property type="entry name" value="Ankyrin repeat-containing domain"/>
    <property type="match status" value="2"/>
</dbReference>
<accession>A0A5B7TLD4</accession>
<evidence type="ECO:0000256" key="3">
    <source>
        <dbReference type="PROSITE-ProRule" id="PRU00023"/>
    </source>
</evidence>
<evidence type="ECO:0000256" key="2">
    <source>
        <dbReference type="ARBA" id="ARBA00023043"/>
    </source>
</evidence>
<protein>
    <submittedName>
        <fullName evidence="5">Ankyrin repeat domain-containing protein</fullName>
    </submittedName>
</protein>
<evidence type="ECO:0000256" key="4">
    <source>
        <dbReference type="SAM" id="SignalP"/>
    </source>
</evidence>
<dbReference type="Proteomes" id="UP000306229">
    <property type="component" value="Chromosome"/>
</dbReference>
<evidence type="ECO:0000313" key="6">
    <source>
        <dbReference type="Proteomes" id="UP000306229"/>
    </source>
</evidence>
<evidence type="ECO:0000256" key="1">
    <source>
        <dbReference type="ARBA" id="ARBA00022737"/>
    </source>
</evidence>
<feature type="repeat" description="ANK" evidence="3">
    <location>
        <begin position="192"/>
        <end position="224"/>
    </location>
</feature>
<evidence type="ECO:0000313" key="5">
    <source>
        <dbReference type="EMBL" id="QCX37095.1"/>
    </source>
</evidence>
<sequence>MKKYFTIILLVITSTITAQQTNIFWSRDFWKPTTTIADVVQKVKEGNDAVALSSSNFDATVNAILANASDDVIKHLLSYDGNDVNKITHDGRTYLFWAGLKGNLPVMKHLISNGAKTDILDDKGSTVLLFAAGGGQTNPELYNLLLANGATLNETNPKGANALHQLIGKAKNLKELDYFTNKGLDLNSKDKLGHNAIDYAAKTGNKEIIEQLIKKGISYKDTNSDGSNAILIASIGGRGSGNSLEFFKYLKGLGIEANISDKQGVNPMHYLAYKNKEVAIFDYFSENGIPITKADNEGNTPLMNAAYSNDLAIVKYFVDKSEHINAKNEFGKTALTNAVRQNSFEVVEFLINNGAAINIIDENGNNLAFYLVDSYSKRNEKSFNQKWDLLTKKQLNFTHIQKQGNNLYHLAAIKNSTSILDKIAKHKLDINAKNNDGLTPLHRAIMTAKNVEIIKHLIALGAKTSILTDFEESSYDLALENELLDKNSIEFLKL</sequence>
<keyword evidence="1" id="KW-0677">Repeat</keyword>